<dbReference type="PANTHER" id="PTHR23404">
    <property type="entry name" value="MOLYBDOPTERIN SYNTHASE RELATED"/>
    <property type="match status" value="1"/>
</dbReference>
<dbReference type="EMBL" id="CP001801">
    <property type="protein sequence ID" value="ACX95441.1"/>
    <property type="molecule type" value="Genomic_DNA"/>
</dbReference>
<dbReference type="HOGENOM" id="CLU_089568_2_1_6"/>
<dbReference type="GO" id="GO:0030366">
    <property type="term" value="F:molybdopterin synthase activity"/>
    <property type="evidence" value="ECO:0007669"/>
    <property type="project" value="UniProtKB-EC"/>
</dbReference>
<evidence type="ECO:0000256" key="1">
    <source>
        <dbReference type="ARBA" id="ARBA00005046"/>
    </source>
</evidence>
<evidence type="ECO:0000313" key="12">
    <source>
        <dbReference type="EMBL" id="ACX95441.1"/>
    </source>
</evidence>
<dbReference type="Pfam" id="PF02391">
    <property type="entry name" value="MoaE"/>
    <property type="match status" value="1"/>
</dbReference>
<evidence type="ECO:0000256" key="9">
    <source>
        <dbReference type="ARBA" id="ARBA00030781"/>
    </source>
</evidence>
<dbReference type="eggNOG" id="COG0314">
    <property type="taxonomic scope" value="Bacteria"/>
</dbReference>
<evidence type="ECO:0000256" key="4">
    <source>
        <dbReference type="ARBA" id="ARBA00013858"/>
    </source>
</evidence>
<dbReference type="GO" id="GO:0006777">
    <property type="term" value="P:Mo-molybdopterin cofactor biosynthetic process"/>
    <property type="evidence" value="ECO:0007669"/>
    <property type="project" value="UniProtKB-KW"/>
</dbReference>
<accession>D0KYB8</accession>
<dbReference type="Proteomes" id="UP000009102">
    <property type="component" value="Chromosome"/>
</dbReference>
<evidence type="ECO:0000256" key="5">
    <source>
        <dbReference type="ARBA" id="ARBA00023150"/>
    </source>
</evidence>
<dbReference type="Gene3D" id="3.90.1170.40">
    <property type="entry name" value="Molybdopterin biosynthesis MoaE subunit"/>
    <property type="match status" value="1"/>
</dbReference>
<dbReference type="KEGG" id="hna:Hneap_0588"/>
<dbReference type="EC" id="2.8.1.12" evidence="3"/>
<dbReference type="InterPro" id="IPR003448">
    <property type="entry name" value="Mopterin_biosynth_MoaE"/>
</dbReference>
<dbReference type="InterPro" id="IPR036563">
    <property type="entry name" value="MoaE_sf"/>
</dbReference>
<sequence>MKISVQTEDFDVNSVLAELRGRCAHVGAVACFLGTVRDMNDARDVAVLTLEHYPGMTERALERVATEAKSRWPVAGVTIVHRYGALFPSDQIVLVAVASAHRHDALDACAFMMDYLKTHAPFWKKETDSSGATCWVDARESDAVARARWFADFDPPAVEPLVE</sequence>
<evidence type="ECO:0000256" key="7">
    <source>
        <dbReference type="ARBA" id="ARBA00029745"/>
    </source>
</evidence>
<proteinExistence type="inferred from homology"/>
<reference evidence="12 13" key="1">
    <citation type="submission" date="2009-10" db="EMBL/GenBank/DDBJ databases">
        <title>Complete sequence of Halothiobacillus neapolitanus c2.</title>
        <authorList>
            <consortium name="US DOE Joint Genome Institute"/>
            <person name="Lucas S."/>
            <person name="Copeland A."/>
            <person name="Lapidus A."/>
            <person name="Glavina del Rio T."/>
            <person name="Tice H."/>
            <person name="Bruce D."/>
            <person name="Goodwin L."/>
            <person name="Pitluck S."/>
            <person name="Davenport K."/>
            <person name="Brettin T."/>
            <person name="Detter J.C."/>
            <person name="Han C."/>
            <person name="Tapia R."/>
            <person name="Larimer F."/>
            <person name="Land M."/>
            <person name="Hauser L."/>
            <person name="Kyrpides N."/>
            <person name="Mikhailova N."/>
            <person name="Kerfeld C."/>
            <person name="Cannon G."/>
            <person name="Heinhort S."/>
        </authorList>
    </citation>
    <scope>NUCLEOTIDE SEQUENCE [LARGE SCALE GENOMIC DNA]</scope>
    <source>
        <strain evidence="13">ATCC 23641 / c2</strain>
    </source>
</reference>
<dbReference type="STRING" id="555778.Hneap_0588"/>
<keyword evidence="13" id="KW-1185">Reference proteome</keyword>
<evidence type="ECO:0000256" key="11">
    <source>
        <dbReference type="ARBA" id="ARBA00049878"/>
    </source>
</evidence>
<dbReference type="UniPathway" id="UPA00344"/>
<dbReference type="SUPFAM" id="SSF54690">
    <property type="entry name" value="Molybdopterin synthase subunit MoaE"/>
    <property type="match status" value="1"/>
</dbReference>
<protein>
    <recommendedName>
        <fullName evidence="4">Molybdopterin synthase catalytic subunit</fullName>
        <ecNumber evidence="3">2.8.1.12</ecNumber>
    </recommendedName>
    <alternativeName>
        <fullName evidence="9">MPT synthase subunit 2</fullName>
    </alternativeName>
    <alternativeName>
        <fullName evidence="7">Molybdenum cofactor biosynthesis protein E</fullName>
    </alternativeName>
    <alternativeName>
        <fullName evidence="8">Molybdopterin-converting factor large subunit</fullName>
    </alternativeName>
    <alternativeName>
        <fullName evidence="10">Molybdopterin-converting factor subunit 2</fullName>
    </alternativeName>
</protein>
<evidence type="ECO:0000313" key="13">
    <source>
        <dbReference type="Proteomes" id="UP000009102"/>
    </source>
</evidence>
<evidence type="ECO:0000256" key="2">
    <source>
        <dbReference type="ARBA" id="ARBA00005426"/>
    </source>
</evidence>
<dbReference type="AlphaFoldDB" id="D0KYB8"/>
<comment type="pathway">
    <text evidence="1">Cofactor biosynthesis; molybdopterin biosynthesis.</text>
</comment>
<name>D0KYB8_HALNC</name>
<comment type="subunit">
    <text evidence="6">Heterotetramer of 2 MoaD subunits and 2 MoaE subunits. Also stable as homodimer. The enzyme changes between these two forms during catalysis.</text>
</comment>
<gene>
    <name evidence="12" type="ordered locus">Hneap_0588</name>
</gene>
<evidence type="ECO:0000256" key="6">
    <source>
        <dbReference type="ARBA" id="ARBA00026066"/>
    </source>
</evidence>
<dbReference type="OrthoDB" id="9803224at2"/>
<comment type="similarity">
    <text evidence="2">Belongs to the MoaE family.</text>
</comment>
<evidence type="ECO:0000256" key="3">
    <source>
        <dbReference type="ARBA" id="ARBA00011950"/>
    </source>
</evidence>
<evidence type="ECO:0000256" key="8">
    <source>
        <dbReference type="ARBA" id="ARBA00030407"/>
    </source>
</evidence>
<keyword evidence="5" id="KW-0501">Molybdenum cofactor biosynthesis</keyword>
<organism evidence="12 13">
    <name type="scientific">Halothiobacillus neapolitanus (strain ATCC 23641 / DSM 15147 / CIP 104769 / NCIMB 8539 / c2)</name>
    <name type="common">Thiobacillus neapolitanus</name>
    <dbReference type="NCBI Taxonomy" id="555778"/>
    <lineage>
        <taxon>Bacteria</taxon>
        <taxon>Pseudomonadati</taxon>
        <taxon>Pseudomonadota</taxon>
        <taxon>Gammaproteobacteria</taxon>
        <taxon>Chromatiales</taxon>
        <taxon>Halothiobacillaceae</taxon>
        <taxon>Halothiobacillus</taxon>
    </lineage>
</organism>
<comment type="catalytic activity">
    <reaction evidence="11">
        <text>2 [molybdopterin-synthase sulfur-carrier protein]-C-terminal-Gly-aminoethanethioate + cyclic pyranopterin phosphate + H2O = molybdopterin + 2 [molybdopterin-synthase sulfur-carrier protein]-C-terminal Gly-Gly + 2 H(+)</text>
        <dbReference type="Rhea" id="RHEA:26333"/>
        <dbReference type="Rhea" id="RHEA-COMP:12202"/>
        <dbReference type="Rhea" id="RHEA-COMP:19907"/>
        <dbReference type="ChEBI" id="CHEBI:15377"/>
        <dbReference type="ChEBI" id="CHEBI:15378"/>
        <dbReference type="ChEBI" id="CHEBI:58698"/>
        <dbReference type="ChEBI" id="CHEBI:59648"/>
        <dbReference type="ChEBI" id="CHEBI:90778"/>
        <dbReference type="ChEBI" id="CHEBI:232372"/>
        <dbReference type="EC" id="2.8.1.12"/>
    </reaction>
</comment>
<evidence type="ECO:0000256" key="10">
    <source>
        <dbReference type="ARBA" id="ARBA00032474"/>
    </source>
</evidence>
<dbReference type="RefSeq" id="WP_012823477.1">
    <property type="nucleotide sequence ID" value="NC_013422.1"/>
</dbReference>
<dbReference type="CDD" id="cd00756">
    <property type="entry name" value="MoaE"/>
    <property type="match status" value="1"/>
</dbReference>